<dbReference type="AlphaFoldDB" id="A0A4R8F7P9"/>
<dbReference type="Proteomes" id="UP000294489">
    <property type="component" value="Unassembled WGS sequence"/>
</dbReference>
<organism evidence="2 3">
    <name type="scientific">Modicisalibacter xianhensis</name>
    <dbReference type="NCBI Taxonomy" id="442341"/>
    <lineage>
        <taxon>Bacteria</taxon>
        <taxon>Pseudomonadati</taxon>
        <taxon>Pseudomonadota</taxon>
        <taxon>Gammaproteobacteria</taxon>
        <taxon>Oceanospirillales</taxon>
        <taxon>Halomonadaceae</taxon>
        <taxon>Modicisalibacter</taxon>
    </lineage>
</organism>
<sequence length="96" mass="10661">MILETQAAQFMDLVPLARKAVKESLESPNERVRADMAKFVLDKSGALAALQQAEKQGRQPTTEEIVAATSRLESLLQGAKQAQERDERTIEHDAQQ</sequence>
<comment type="caution">
    <text evidence="2">The sequence shown here is derived from an EMBL/GenBank/DDBJ whole genome shotgun (WGS) entry which is preliminary data.</text>
</comment>
<accession>A0A4R8F7P9</accession>
<reference evidence="2 3" key="1">
    <citation type="submission" date="2019-03" db="EMBL/GenBank/DDBJ databases">
        <title>Freshwater and sediment microbial communities from various areas in North America, analyzing microbe dynamics in response to fracking.</title>
        <authorList>
            <person name="Lamendella R."/>
        </authorList>
    </citation>
    <scope>NUCLEOTIDE SEQUENCE [LARGE SCALE GENOMIC DNA]</scope>
    <source>
        <strain evidence="2 3">6_TX</strain>
    </source>
</reference>
<evidence type="ECO:0000256" key="1">
    <source>
        <dbReference type="SAM" id="MobiDB-lite"/>
    </source>
</evidence>
<gene>
    <name evidence="2" type="ORF">DFO67_1354</name>
</gene>
<evidence type="ECO:0000313" key="2">
    <source>
        <dbReference type="EMBL" id="TDX21594.1"/>
    </source>
</evidence>
<evidence type="ECO:0000313" key="3">
    <source>
        <dbReference type="Proteomes" id="UP000294489"/>
    </source>
</evidence>
<name>A0A4R8F7P9_9GAMM</name>
<dbReference type="RefSeq" id="WP_134021461.1">
    <property type="nucleotide sequence ID" value="NZ_SOEC01000035.1"/>
</dbReference>
<protein>
    <submittedName>
        <fullName evidence="2">Uncharacterized protein</fullName>
    </submittedName>
</protein>
<feature type="compositionally biased region" description="Basic and acidic residues" evidence="1">
    <location>
        <begin position="82"/>
        <end position="96"/>
    </location>
</feature>
<feature type="region of interest" description="Disordered" evidence="1">
    <location>
        <begin position="76"/>
        <end position="96"/>
    </location>
</feature>
<dbReference type="EMBL" id="SOEC01000035">
    <property type="protein sequence ID" value="TDX21594.1"/>
    <property type="molecule type" value="Genomic_DNA"/>
</dbReference>
<proteinExistence type="predicted"/>